<evidence type="ECO:0000256" key="7">
    <source>
        <dbReference type="SAM" id="Phobius"/>
    </source>
</evidence>
<name>A0A3S3SIQ8_9ACAR</name>
<dbReference type="PANTHER" id="PTHR10332">
    <property type="entry name" value="EQUILIBRATIVE NUCLEOSIDE TRANSPORTER"/>
    <property type="match status" value="1"/>
</dbReference>
<dbReference type="PANTHER" id="PTHR10332:SF88">
    <property type="entry name" value="EQUILIBRATIVE NUCLEOSIDE TRANSPORTER 1, ISOFORM A"/>
    <property type="match status" value="1"/>
</dbReference>
<dbReference type="Proteomes" id="UP000285301">
    <property type="component" value="Unassembled WGS sequence"/>
</dbReference>
<feature type="transmembrane region" description="Helical" evidence="7">
    <location>
        <begin position="225"/>
        <end position="250"/>
    </location>
</feature>
<comment type="caution">
    <text evidence="9">The sequence shown here is derived from an EMBL/GenBank/DDBJ whole genome shotgun (WGS) entry which is preliminary data.</text>
</comment>
<evidence type="ECO:0000256" key="1">
    <source>
        <dbReference type="ARBA" id="ARBA00004141"/>
    </source>
</evidence>
<evidence type="ECO:0000256" key="6">
    <source>
        <dbReference type="ARBA" id="ARBA00023136"/>
    </source>
</evidence>
<dbReference type="AlphaFoldDB" id="A0A3S3SIQ8"/>
<comment type="similarity">
    <text evidence="2">Belongs to the SLC29A/ENT transporter (TC 2.A.57) family.</text>
</comment>
<accession>A0A3S3SIQ8</accession>
<evidence type="ECO:0000256" key="2">
    <source>
        <dbReference type="ARBA" id="ARBA00007965"/>
    </source>
</evidence>
<feature type="transmembrane region" description="Helical" evidence="7">
    <location>
        <begin position="48"/>
        <end position="68"/>
    </location>
</feature>
<protein>
    <submittedName>
        <fullName evidence="9">Equilibrative nucleoside transporter 3-like protein</fullName>
    </submittedName>
</protein>
<keyword evidence="6 7" id="KW-0472">Membrane</keyword>
<dbReference type="EMBL" id="NCKU01000659">
    <property type="protein sequence ID" value="RWS14636.1"/>
    <property type="molecule type" value="Genomic_DNA"/>
</dbReference>
<reference evidence="9 10" key="1">
    <citation type="journal article" date="2018" name="Gigascience">
        <title>Genomes of trombidid mites reveal novel predicted allergens and laterally-transferred genes associated with secondary metabolism.</title>
        <authorList>
            <person name="Dong X."/>
            <person name="Chaisiri K."/>
            <person name="Xia D."/>
            <person name="Armstrong S.D."/>
            <person name="Fang Y."/>
            <person name="Donnelly M.J."/>
            <person name="Kadowaki T."/>
            <person name="McGarry J.W."/>
            <person name="Darby A.C."/>
            <person name="Makepeace B.L."/>
        </authorList>
    </citation>
    <scope>NUCLEOTIDE SEQUENCE [LARGE SCALE GENOMIC DNA]</scope>
    <source>
        <strain evidence="9">UoL-WK</strain>
    </source>
</reference>
<feature type="transmembrane region" description="Helical" evidence="7">
    <location>
        <begin position="328"/>
        <end position="352"/>
    </location>
</feature>
<comment type="subcellular location">
    <subcellularLocation>
        <location evidence="1">Membrane</location>
        <topology evidence="1">Multi-pass membrane protein</topology>
    </subcellularLocation>
</comment>
<evidence type="ECO:0000313" key="9">
    <source>
        <dbReference type="EMBL" id="RWS14640.1"/>
    </source>
</evidence>
<dbReference type="InterPro" id="IPR002259">
    <property type="entry name" value="Eqnu_transpt"/>
</dbReference>
<feature type="transmembrane region" description="Helical" evidence="7">
    <location>
        <begin position="174"/>
        <end position="194"/>
    </location>
</feature>
<dbReference type="EMBL" id="NCKU01000657">
    <property type="protein sequence ID" value="RWS14640.1"/>
    <property type="molecule type" value="Genomic_DNA"/>
</dbReference>
<feature type="transmembrane region" description="Helical" evidence="7">
    <location>
        <begin position="364"/>
        <end position="387"/>
    </location>
</feature>
<dbReference type="OrthoDB" id="46396at2759"/>
<feature type="transmembrane region" description="Helical" evidence="7">
    <location>
        <begin position="294"/>
        <end position="316"/>
    </location>
</feature>
<sequence>MSVNEPNVVEQVANNEATEKSLDELAAERTESCEDDIPLADVKDRYHFVKHIFCFLGLVSVLPFNVFITPTDYWMYKFRDVNNSQAMGIHPNKTKLQTYFFSYMTVASNMPVLFMIFVNVLWGHKYVKCVIGTASRFPPDYMHSLITGQAFSGLFPTFIQILSLIGHVDPLKSALFYFTGTNITIILVFIGFLISQRTTFFKYHESKESTSEEIIDKDTPLMMHIWPYALCGLVSCWVTLSVFPICVLILPRHPNLTLWSGRFFIPLAFFLVYNSSDFCGRILGGILSISHRHLLLTLSILRWLIAVLIIFCNIHPRNHLPVAFKNEACFIFFILLLGFSNGYVFTNAMVAAPKKVAMEYREKVGFILALFASIGVNLGSFTSSLLLEII</sequence>
<keyword evidence="4 7" id="KW-0812">Transmembrane</keyword>
<keyword evidence="10" id="KW-1185">Reference proteome</keyword>
<organism evidence="9 10">
    <name type="scientific">Dinothrombium tinctorium</name>
    <dbReference type="NCBI Taxonomy" id="1965070"/>
    <lineage>
        <taxon>Eukaryota</taxon>
        <taxon>Metazoa</taxon>
        <taxon>Ecdysozoa</taxon>
        <taxon>Arthropoda</taxon>
        <taxon>Chelicerata</taxon>
        <taxon>Arachnida</taxon>
        <taxon>Acari</taxon>
        <taxon>Acariformes</taxon>
        <taxon>Trombidiformes</taxon>
        <taxon>Prostigmata</taxon>
        <taxon>Anystina</taxon>
        <taxon>Parasitengona</taxon>
        <taxon>Trombidioidea</taxon>
        <taxon>Trombidiidae</taxon>
        <taxon>Dinothrombium</taxon>
    </lineage>
</organism>
<keyword evidence="5 7" id="KW-1133">Transmembrane helix</keyword>
<gene>
    <name evidence="8" type="ORF">B4U79_11136</name>
    <name evidence="9" type="ORF">B4U79_14306</name>
</gene>
<reference evidence="9" key="2">
    <citation type="submission" date="2018-11" db="EMBL/GenBank/DDBJ databases">
        <title>Trombidioid mite genomics.</title>
        <authorList>
            <person name="Dong X."/>
        </authorList>
    </citation>
    <scope>NUCLEOTIDE SEQUENCE</scope>
    <source>
        <strain evidence="9">UoL-WK</strain>
    </source>
</reference>
<evidence type="ECO:0000256" key="3">
    <source>
        <dbReference type="ARBA" id="ARBA00022448"/>
    </source>
</evidence>
<evidence type="ECO:0000313" key="10">
    <source>
        <dbReference type="Proteomes" id="UP000285301"/>
    </source>
</evidence>
<feature type="transmembrane region" description="Helical" evidence="7">
    <location>
        <begin position="143"/>
        <end position="168"/>
    </location>
</feature>
<feature type="transmembrane region" description="Helical" evidence="7">
    <location>
        <begin position="100"/>
        <end position="122"/>
    </location>
</feature>
<proteinExistence type="inferred from homology"/>
<dbReference type="GO" id="GO:0005886">
    <property type="term" value="C:plasma membrane"/>
    <property type="evidence" value="ECO:0007669"/>
    <property type="project" value="TreeGrafter"/>
</dbReference>
<evidence type="ECO:0000256" key="5">
    <source>
        <dbReference type="ARBA" id="ARBA00022989"/>
    </source>
</evidence>
<dbReference type="Pfam" id="PF01733">
    <property type="entry name" value="Nucleoside_tran"/>
    <property type="match status" value="2"/>
</dbReference>
<evidence type="ECO:0000256" key="4">
    <source>
        <dbReference type="ARBA" id="ARBA00022692"/>
    </source>
</evidence>
<evidence type="ECO:0000313" key="8">
    <source>
        <dbReference type="EMBL" id="RWS14636.1"/>
    </source>
</evidence>
<keyword evidence="3" id="KW-0813">Transport</keyword>
<dbReference type="GO" id="GO:0005337">
    <property type="term" value="F:nucleoside transmembrane transporter activity"/>
    <property type="evidence" value="ECO:0007669"/>
    <property type="project" value="InterPro"/>
</dbReference>